<dbReference type="STRING" id="405436.SAMN05444365_103230"/>
<dbReference type="Proteomes" id="UP000242415">
    <property type="component" value="Unassembled WGS sequence"/>
</dbReference>
<dbReference type="Gene3D" id="2.20.110.10">
    <property type="entry name" value="Histone H3 K4-specific methyltransferase SET7/9 N-terminal domain"/>
    <property type="match status" value="1"/>
</dbReference>
<evidence type="ECO:0000313" key="2">
    <source>
        <dbReference type="Proteomes" id="UP000242415"/>
    </source>
</evidence>
<evidence type="ECO:0000313" key="1">
    <source>
        <dbReference type="EMBL" id="SDY71622.1"/>
    </source>
</evidence>
<dbReference type="EMBL" id="FNPH01000003">
    <property type="protein sequence ID" value="SDY71622.1"/>
    <property type="molecule type" value="Genomic_DNA"/>
</dbReference>
<protein>
    <submittedName>
        <fullName evidence="1">MORN repeat variant</fullName>
    </submittedName>
</protein>
<dbReference type="SUPFAM" id="SSF82185">
    <property type="entry name" value="Histone H3 K4-specific methyltransferase SET7/9 N-terminal domain"/>
    <property type="match status" value="1"/>
</dbReference>
<sequence length="111" mass="12833">MRLGMDDVEWDENLCALADGRPFTGELVEYFADGTVSGTQEYRHGFQDGIERQYHPNGSLSQEGQWAQGRETGVHRYWYPGGQLKEQREFADDGRVHRILRWAEDGSLIER</sequence>
<name>A0A1H3M4E6_9ACTN</name>
<organism evidence="1 2">
    <name type="scientific">Micromonospora pattaloongensis</name>
    <dbReference type="NCBI Taxonomy" id="405436"/>
    <lineage>
        <taxon>Bacteria</taxon>
        <taxon>Bacillati</taxon>
        <taxon>Actinomycetota</taxon>
        <taxon>Actinomycetes</taxon>
        <taxon>Micromonosporales</taxon>
        <taxon>Micromonosporaceae</taxon>
        <taxon>Micromonospora</taxon>
    </lineage>
</organism>
<reference evidence="2" key="1">
    <citation type="submission" date="2016-10" db="EMBL/GenBank/DDBJ databases">
        <authorList>
            <person name="Varghese N."/>
            <person name="Submissions S."/>
        </authorList>
    </citation>
    <scope>NUCLEOTIDE SEQUENCE [LARGE SCALE GENOMIC DNA]</scope>
    <source>
        <strain evidence="2">DSM 45245</strain>
    </source>
</reference>
<accession>A0A1H3M4E6</accession>
<dbReference type="InterPro" id="IPR011652">
    <property type="entry name" value="MORN_2"/>
</dbReference>
<proteinExistence type="predicted"/>
<dbReference type="OrthoDB" id="4563261at2"/>
<gene>
    <name evidence="1" type="ORF">SAMN05444365_103230</name>
</gene>
<keyword evidence="2" id="KW-1185">Reference proteome</keyword>
<dbReference type="AlphaFoldDB" id="A0A1H3M4E6"/>
<dbReference type="Pfam" id="PF07661">
    <property type="entry name" value="MORN_2"/>
    <property type="match status" value="2"/>
</dbReference>